<reference evidence="1 2" key="1">
    <citation type="submission" date="2020-02" db="EMBL/GenBank/DDBJ databases">
        <authorList>
            <person name="Ferguson B K."/>
        </authorList>
    </citation>
    <scope>NUCLEOTIDE SEQUENCE [LARGE SCALE GENOMIC DNA]</scope>
</reference>
<dbReference type="EMBL" id="CADCXU010020391">
    <property type="protein sequence ID" value="CAB0008326.1"/>
    <property type="molecule type" value="Genomic_DNA"/>
</dbReference>
<feature type="non-terminal residue" evidence="1">
    <location>
        <position position="110"/>
    </location>
</feature>
<proteinExistence type="predicted"/>
<keyword evidence="2" id="KW-1185">Reference proteome</keyword>
<sequence>MVKLPRRLNQPVKKEMEKRQHRSMYFHALSPCAYGCNSRNRSKIRMSGMGSLLVPDPTIQHERSYRIKQFTCKSEKILEKHNFFQDFNNYLEGLKTERLAWLKNWGSPGT</sequence>
<gene>
    <name evidence="1" type="ORF">NTEN_LOCUS13572</name>
</gene>
<name>A0A6H5GYT3_9HEMI</name>
<accession>A0A6H5GYT3</accession>
<organism evidence="1 2">
    <name type="scientific">Nesidiocoris tenuis</name>
    <dbReference type="NCBI Taxonomy" id="355587"/>
    <lineage>
        <taxon>Eukaryota</taxon>
        <taxon>Metazoa</taxon>
        <taxon>Ecdysozoa</taxon>
        <taxon>Arthropoda</taxon>
        <taxon>Hexapoda</taxon>
        <taxon>Insecta</taxon>
        <taxon>Pterygota</taxon>
        <taxon>Neoptera</taxon>
        <taxon>Paraneoptera</taxon>
        <taxon>Hemiptera</taxon>
        <taxon>Heteroptera</taxon>
        <taxon>Panheteroptera</taxon>
        <taxon>Cimicomorpha</taxon>
        <taxon>Miridae</taxon>
        <taxon>Dicyphina</taxon>
        <taxon>Nesidiocoris</taxon>
    </lineage>
</organism>
<evidence type="ECO:0000313" key="1">
    <source>
        <dbReference type="EMBL" id="CAB0008326.1"/>
    </source>
</evidence>
<evidence type="ECO:0000313" key="2">
    <source>
        <dbReference type="Proteomes" id="UP000479000"/>
    </source>
</evidence>
<protein>
    <submittedName>
        <fullName evidence="1">Uncharacterized protein</fullName>
    </submittedName>
</protein>
<dbReference type="AlphaFoldDB" id="A0A6H5GYT3"/>
<dbReference type="Proteomes" id="UP000479000">
    <property type="component" value="Unassembled WGS sequence"/>
</dbReference>